<dbReference type="GO" id="GO:0016757">
    <property type="term" value="F:glycosyltransferase activity"/>
    <property type="evidence" value="ECO:0007669"/>
    <property type="project" value="UniProtKB-KW"/>
</dbReference>
<name>A0ABU8YG29_9CYAN</name>
<dbReference type="PANTHER" id="PTHR12526">
    <property type="entry name" value="GLYCOSYLTRANSFERASE"/>
    <property type="match status" value="1"/>
</dbReference>
<dbReference type="Gene3D" id="3.40.50.2000">
    <property type="entry name" value="Glycogen Phosphorylase B"/>
    <property type="match status" value="2"/>
</dbReference>
<organism evidence="5 6">
    <name type="scientific">Microcoleus anatoxicus PTRS2</name>
    <dbReference type="NCBI Taxonomy" id="2705321"/>
    <lineage>
        <taxon>Bacteria</taxon>
        <taxon>Bacillati</taxon>
        <taxon>Cyanobacteriota</taxon>
        <taxon>Cyanophyceae</taxon>
        <taxon>Oscillatoriophycideae</taxon>
        <taxon>Oscillatoriales</taxon>
        <taxon>Microcoleaceae</taxon>
        <taxon>Microcoleus</taxon>
        <taxon>Microcoleus anatoxicus</taxon>
    </lineage>
</organism>
<keyword evidence="6" id="KW-1185">Reference proteome</keyword>
<dbReference type="InterPro" id="IPR001296">
    <property type="entry name" value="Glyco_trans_1"/>
</dbReference>
<gene>
    <name evidence="5" type="ORF">WMG39_00465</name>
</gene>
<dbReference type="EMBL" id="JBBLXS010000003">
    <property type="protein sequence ID" value="MEK0183316.1"/>
    <property type="molecule type" value="Genomic_DNA"/>
</dbReference>
<evidence type="ECO:0000313" key="6">
    <source>
        <dbReference type="Proteomes" id="UP001384579"/>
    </source>
</evidence>
<evidence type="ECO:0000259" key="4">
    <source>
        <dbReference type="Pfam" id="PF13439"/>
    </source>
</evidence>
<dbReference type="Proteomes" id="UP001384579">
    <property type="component" value="Unassembled WGS sequence"/>
</dbReference>
<comment type="caution">
    <text evidence="5">The sequence shown here is derived from an EMBL/GenBank/DDBJ whole genome shotgun (WGS) entry which is preliminary data.</text>
</comment>
<dbReference type="Pfam" id="PF13439">
    <property type="entry name" value="Glyco_transf_4"/>
    <property type="match status" value="1"/>
</dbReference>
<proteinExistence type="predicted"/>
<dbReference type="Pfam" id="PF00534">
    <property type="entry name" value="Glycos_transf_1"/>
    <property type="match status" value="1"/>
</dbReference>
<evidence type="ECO:0000259" key="3">
    <source>
        <dbReference type="Pfam" id="PF00534"/>
    </source>
</evidence>
<evidence type="ECO:0000313" key="5">
    <source>
        <dbReference type="EMBL" id="MEK0183316.1"/>
    </source>
</evidence>
<reference evidence="5 6" key="1">
    <citation type="journal article" date="2020" name="Harmful Algae">
        <title>Molecular and morphological characterization of a novel dihydroanatoxin-a producing Microcoleus species (cyanobacteria) from the Russian River, California, USA.</title>
        <authorList>
            <person name="Conklin K.Y."/>
            <person name="Stancheva R."/>
            <person name="Otten T.G."/>
            <person name="Fadness R."/>
            <person name="Boyer G.L."/>
            <person name="Read B."/>
            <person name="Zhang X."/>
            <person name="Sheath R.G."/>
        </authorList>
    </citation>
    <scope>NUCLEOTIDE SEQUENCE [LARGE SCALE GENOMIC DNA]</scope>
    <source>
        <strain evidence="5 6">PTRS2</strain>
    </source>
</reference>
<dbReference type="EC" id="2.4.-.-" evidence="5"/>
<dbReference type="RefSeq" id="WP_340541186.1">
    <property type="nucleotide sequence ID" value="NZ_JBBLXS010000003.1"/>
</dbReference>
<evidence type="ECO:0000256" key="1">
    <source>
        <dbReference type="ARBA" id="ARBA00022676"/>
    </source>
</evidence>
<accession>A0ABU8YG29</accession>
<protein>
    <submittedName>
        <fullName evidence="5">Glycosyltransferase</fullName>
        <ecNumber evidence="5">2.4.-.-</ecNumber>
    </submittedName>
</protein>
<feature type="domain" description="Glycosyltransferase subfamily 4-like N-terminal" evidence="4">
    <location>
        <begin position="16"/>
        <end position="168"/>
    </location>
</feature>
<sequence length="373" mass="41984">MVTTIPGTLRAFFLPLVSHLRDRGWQVDGMANEISSNLECVEAFDRVWDVEWSRNPLDPRNLIAAPQQIKAVMNQREYDLVNVSTPVAAFVARYALNSWRKQGNLKIIYTAQGFHFYRGGSLLKNAGFLALEKLAGYWTDYLIVVNREDEEAAKHYQLVPSKEVRYIPGTGLNVDRYNPNAISETEVAQVRQELGLQLDAPMFLAVAEFIPRKHHQDLLKALAQLQRPEVHLALAGGGKLVDQMKKLASELKIQNQVHFLGFRRDIQILMRASVATILVSEQEGLPNCVMESLSLEVPVIGTNIRGTRDLLEKDCGLLVDVGDTKGIANAMAWVLDHPQEAQVMGQKGRTWMANYELRQIVKLHEELYAEATA</sequence>
<dbReference type="PANTHER" id="PTHR12526:SF510">
    <property type="entry name" value="D-INOSITOL 3-PHOSPHATE GLYCOSYLTRANSFERASE"/>
    <property type="match status" value="1"/>
</dbReference>
<keyword evidence="2 5" id="KW-0808">Transferase</keyword>
<feature type="domain" description="Glycosyl transferase family 1" evidence="3">
    <location>
        <begin position="190"/>
        <end position="351"/>
    </location>
</feature>
<dbReference type="InterPro" id="IPR028098">
    <property type="entry name" value="Glyco_trans_4-like_N"/>
</dbReference>
<evidence type="ECO:0000256" key="2">
    <source>
        <dbReference type="ARBA" id="ARBA00022679"/>
    </source>
</evidence>
<dbReference type="SUPFAM" id="SSF53756">
    <property type="entry name" value="UDP-Glycosyltransferase/glycogen phosphorylase"/>
    <property type="match status" value="1"/>
</dbReference>
<keyword evidence="1 5" id="KW-0328">Glycosyltransferase</keyword>